<evidence type="ECO:0000313" key="2">
    <source>
        <dbReference type="EMBL" id="MBI1621124.1"/>
    </source>
</evidence>
<dbReference type="SUPFAM" id="SSF56300">
    <property type="entry name" value="Metallo-dependent phosphatases"/>
    <property type="match status" value="1"/>
</dbReference>
<evidence type="ECO:0000313" key="3">
    <source>
        <dbReference type="Proteomes" id="UP000601789"/>
    </source>
</evidence>
<dbReference type="InterPro" id="IPR004843">
    <property type="entry name" value="Calcineurin-like_PHP"/>
</dbReference>
<comment type="caution">
    <text evidence="2">The sequence shown here is derived from an EMBL/GenBank/DDBJ whole genome shotgun (WGS) entry which is preliminary data.</text>
</comment>
<dbReference type="PANTHER" id="PTHR42850:SF4">
    <property type="entry name" value="ZINC-DEPENDENT ENDOPOLYPHOSPHATASE"/>
    <property type="match status" value="1"/>
</dbReference>
<organism evidence="2 3">
    <name type="scientific">Aquamicrobium zhengzhouense</name>
    <dbReference type="NCBI Taxonomy" id="2781738"/>
    <lineage>
        <taxon>Bacteria</taxon>
        <taxon>Pseudomonadati</taxon>
        <taxon>Pseudomonadota</taxon>
        <taxon>Alphaproteobacteria</taxon>
        <taxon>Hyphomicrobiales</taxon>
        <taxon>Phyllobacteriaceae</taxon>
        <taxon>Aquamicrobium</taxon>
    </lineage>
</organism>
<dbReference type="Gene3D" id="3.60.21.10">
    <property type="match status" value="1"/>
</dbReference>
<dbReference type="Pfam" id="PF00149">
    <property type="entry name" value="Metallophos"/>
    <property type="match status" value="1"/>
</dbReference>
<dbReference type="PANTHER" id="PTHR42850">
    <property type="entry name" value="METALLOPHOSPHOESTERASE"/>
    <property type="match status" value="1"/>
</dbReference>
<evidence type="ECO:0000259" key="1">
    <source>
        <dbReference type="Pfam" id="PF00149"/>
    </source>
</evidence>
<keyword evidence="3" id="KW-1185">Reference proteome</keyword>
<dbReference type="Proteomes" id="UP000601789">
    <property type="component" value="Unassembled WGS sequence"/>
</dbReference>
<feature type="domain" description="Calcineurin-like phosphoesterase" evidence="1">
    <location>
        <begin position="1"/>
        <end position="192"/>
    </location>
</feature>
<dbReference type="EMBL" id="JADGMQ010000006">
    <property type="protein sequence ID" value="MBI1621124.1"/>
    <property type="molecule type" value="Genomic_DNA"/>
</dbReference>
<gene>
    <name evidence="2" type="ORF">IOD40_10670</name>
</gene>
<sequence>MRLYAIGDVHGRFDCLTTLHKMIADEIARDRPADWRIIHLGDYVDRGPQSREVLDFLARAQTADERNITLLGNHDEGMLKFLADPLDADVFIDFGGFDTAASYGVELRTMPRRELFESHRQLIEAVPEHHFALLRDMPRSVSFGDFFFCHAGIRPGTALDAQSAHDLCWIRREFLDHQQLYDKVIVHGHTPCREPETCPNRINVDTKAFATGRLTALVMEDTEKRFISTDLGT</sequence>
<dbReference type="InterPro" id="IPR050126">
    <property type="entry name" value="Ap4A_hydrolase"/>
</dbReference>
<name>A0ABS0SCV7_9HYPH</name>
<proteinExistence type="predicted"/>
<reference evidence="2 3" key="1">
    <citation type="submission" date="2020-10" db="EMBL/GenBank/DDBJ databases">
        <title>Aquamicrobium zhengzhouensis sp. nov., a exopolysaccharide producing bacterium isolated from farmland soil.</title>
        <authorList>
            <person name="Wang X."/>
        </authorList>
    </citation>
    <scope>NUCLEOTIDE SEQUENCE [LARGE SCALE GENOMIC DNA]</scope>
    <source>
        <strain evidence="3">cd-1</strain>
    </source>
</reference>
<dbReference type="RefSeq" id="WP_198476591.1">
    <property type="nucleotide sequence ID" value="NZ_JADGMQ010000006.1"/>
</dbReference>
<accession>A0ABS0SCV7</accession>
<dbReference type="InterPro" id="IPR029052">
    <property type="entry name" value="Metallo-depent_PP-like"/>
</dbReference>
<protein>
    <submittedName>
        <fullName evidence="2">Serine/threonine protein phosphatase</fullName>
    </submittedName>
</protein>